<feature type="compositionally biased region" description="Polar residues" evidence="1">
    <location>
        <begin position="29"/>
        <end position="46"/>
    </location>
</feature>
<feature type="region of interest" description="Disordered" evidence="1">
    <location>
        <begin position="117"/>
        <end position="163"/>
    </location>
</feature>
<feature type="compositionally biased region" description="Basic and acidic residues" evidence="1">
    <location>
        <begin position="47"/>
        <end position="57"/>
    </location>
</feature>
<gene>
    <name evidence="2" type="ORF">B0T26DRAFT_296723</name>
</gene>
<dbReference type="GeneID" id="85317493"/>
<keyword evidence="3" id="KW-1185">Reference proteome</keyword>
<evidence type="ECO:0000313" key="2">
    <source>
        <dbReference type="EMBL" id="KAK0717429.1"/>
    </source>
</evidence>
<evidence type="ECO:0000256" key="1">
    <source>
        <dbReference type="SAM" id="MobiDB-lite"/>
    </source>
</evidence>
<dbReference type="Proteomes" id="UP001172101">
    <property type="component" value="Unassembled WGS sequence"/>
</dbReference>
<protein>
    <submittedName>
        <fullName evidence="2">Uncharacterized protein</fullName>
    </submittedName>
</protein>
<proteinExistence type="predicted"/>
<reference evidence="2" key="1">
    <citation type="submission" date="2023-06" db="EMBL/GenBank/DDBJ databases">
        <title>Genome-scale phylogeny and comparative genomics of the fungal order Sordariales.</title>
        <authorList>
            <consortium name="Lawrence Berkeley National Laboratory"/>
            <person name="Hensen N."/>
            <person name="Bonometti L."/>
            <person name="Westerberg I."/>
            <person name="Brannstrom I.O."/>
            <person name="Guillou S."/>
            <person name="Cros-Aarteil S."/>
            <person name="Calhoun S."/>
            <person name="Haridas S."/>
            <person name="Kuo A."/>
            <person name="Mondo S."/>
            <person name="Pangilinan J."/>
            <person name="Riley R."/>
            <person name="LaButti K."/>
            <person name="Andreopoulos B."/>
            <person name="Lipzen A."/>
            <person name="Chen C."/>
            <person name="Yanf M."/>
            <person name="Daum C."/>
            <person name="Ng V."/>
            <person name="Clum A."/>
            <person name="Steindorff A."/>
            <person name="Ohm R."/>
            <person name="Martin F."/>
            <person name="Silar P."/>
            <person name="Natvig D."/>
            <person name="Lalanne C."/>
            <person name="Gautier V."/>
            <person name="Ament-velasquez S.L."/>
            <person name="Kruys A."/>
            <person name="Hutchinson M.I."/>
            <person name="Powell A.J."/>
            <person name="Barry K."/>
            <person name="Miller A.N."/>
            <person name="Grigoriev I.V."/>
            <person name="Debuchy R."/>
            <person name="Gladieux P."/>
            <person name="Thoren M.H."/>
            <person name="Johannesson H."/>
        </authorList>
    </citation>
    <scope>NUCLEOTIDE SEQUENCE</scope>
    <source>
        <strain evidence="2">SMH2392-1A</strain>
    </source>
</reference>
<comment type="caution">
    <text evidence="2">The sequence shown here is derived from an EMBL/GenBank/DDBJ whole genome shotgun (WGS) entry which is preliminary data.</text>
</comment>
<dbReference type="EMBL" id="JAUIRO010000004">
    <property type="protein sequence ID" value="KAK0717429.1"/>
    <property type="molecule type" value="Genomic_DNA"/>
</dbReference>
<dbReference type="RefSeq" id="XP_060296222.1">
    <property type="nucleotide sequence ID" value="XM_060434223.1"/>
</dbReference>
<sequence>MADNHYYEGEQFAPVPSFPPSFPRARYMHTTNTNNHTKQRTNVATTDRSDRSDRSDLLARNTAINAGRAHQNAHMQVDKDTRPDQHDPVIYYRTMVVAIERTAPSPYLLTATVPHSADKTSSRQQHAGRGPVTTITGSGRGPPALNIGGSSLQHRSPLPSVRSYPRYGERVDFAVVGSFNDDDGYDGSVERRTLEGVRYVTGTRAGAVPSQSRRRPWRG</sequence>
<organism evidence="2 3">
    <name type="scientific">Lasiosphaeria miniovina</name>
    <dbReference type="NCBI Taxonomy" id="1954250"/>
    <lineage>
        <taxon>Eukaryota</taxon>
        <taxon>Fungi</taxon>
        <taxon>Dikarya</taxon>
        <taxon>Ascomycota</taxon>
        <taxon>Pezizomycotina</taxon>
        <taxon>Sordariomycetes</taxon>
        <taxon>Sordariomycetidae</taxon>
        <taxon>Sordariales</taxon>
        <taxon>Lasiosphaeriaceae</taxon>
        <taxon>Lasiosphaeria</taxon>
    </lineage>
</organism>
<feature type="compositionally biased region" description="Basic and acidic residues" evidence="1">
    <location>
        <begin position="76"/>
        <end position="86"/>
    </location>
</feature>
<evidence type="ECO:0000313" key="3">
    <source>
        <dbReference type="Proteomes" id="UP001172101"/>
    </source>
</evidence>
<dbReference type="AlphaFoldDB" id="A0AA40AKA9"/>
<accession>A0AA40AKA9</accession>
<name>A0AA40AKA9_9PEZI</name>
<feature type="region of interest" description="Disordered" evidence="1">
    <location>
        <begin position="1"/>
        <end position="86"/>
    </location>
</feature>